<dbReference type="PROSITE" id="PS50059">
    <property type="entry name" value="FKBP_PPIASE"/>
    <property type="match status" value="1"/>
</dbReference>
<feature type="compositionally biased region" description="Polar residues" evidence="6">
    <location>
        <begin position="296"/>
        <end position="316"/>
    </location>
</feature>
<dbReference type="GeneID" id="109482832"/>
<dbReference type="PANTHER" id="PTHR43811:SF19">
    <property type="entry name" value="39 KDA FK506-BINDING NUCLEAR PROTEIN"/>
    <property type="match status" value="1"/>
</dbReference>
<evidence type="ECO:0000256" key="6">
    <source>
        <dbReference type="SAM" id="MobiDB-lite"/>
    </source>
</evidence>
<feature type="compositionally biased region" description="Acidic residues" evidence="6">
    <location>
        <begin position="196"/>
        <end position="244"/>
    </location>
</feature>
<feature type="compositionally biased region" description="Polar residues" evidence="6">
    <location>
        <begin position="358"/>
        <end position="380"/>
    </location>
</feature>
<feature type="region of interest" description="Disordered" evidence="6">
    <location>
        <begin position="112"/>
        <end position="424"/>
    </location>
</feature>
<dbReference type="PANTHER" id="PTHR43811">
    <property type="entry name" value="FKBP-TYPE PEPTIDYL-PROLYL CIS-TRANS ISOMERASE FKPA"/>
    <property type="match status" value="1"/>
</dbReference>
<comment type="catalytic activity">
    <reaction evidence="1 5">
        <text>[protein]-peptidylproline (omega=180) = [protein]-peptidylproline (omega=0)</text>
        <dbReference type="Rhea" id="RHEA:16237"/>
        <dbReference type="Rhea" id="RHEA-COMP:10747"/>
        <dbReference type="Rhea" id="RHEA-COMP:10748"/>
        <dbReference type="ChEBI" id="CHEBI:83833"/>
        <dbReference type="ChEBI" id="CHEBI:83834"/>
        <dbReference type="EC" id="5.2.1.8"/>
    </reaction>
</comment>
<dbReference type="InterPro" id="IPR041232">
    <property type="entry name" value="NPL"/>
</dbReference>
<dbReference type="RefSeq" id="XP_019641236.1">
    <property type="nucleotide sequence ID" value="XM_019785677.1"/>
</dbReference>
<evidence type="ECO:0000313" key="9">
    <source>
        <dbReference type="RefSeq" id="XP_019641236.1"/>
    </source>
</evidence>
<feature type="compositionally biased region" description="Acidic residues" evidence="6">
    <location>
        <begin position="148"/>
        <end position="158"/>
    </location>
</feature>
<proteinExistence type="predicted"/>
<sequence>MFWGLTLEVGKQYTQIVEEGFHITKATLDPLTIKSKEGDGVYILRVRHNKQDYVLCTLDPSLRQYSQPLDLRFCEGEEVSFFMEGSDKGTLHLTGYLAELQSMPPEEVMLDSDMDEEMSSEEEEEEEESSEDEEVPNGLSLHALTAGDELEDESEDEWAPNSGKSKKRKRVGVPEKGKKKRKKSASSSSTSTPSTGDEEGEEEEELSDELDDEEDSEEFDFEDEDEDDEDESEEEEEDSEEEVQAETSMDGVRGVLDFEENEMSDSASGEDSAEEESETTHSEPSTPGDTPEVTFKRSQQQVKSNKKGQPQGQKTAAKQKKDVETPAGESLTGKKKKAQQQGKTTEKGAPQTKKETPQTKAVNGESPSKNTPTEQTQTASQKKKNKRKSGKEFQDGAKPQPANEQAAGPNSNKKKAGTPGKQVLPGGLVVLDRELGTGKIAKAGRRVGLYYKGTLAQNNKHFDSHLNGKPFTFTLGHGEVIKGWDMGVQGMKIGGKRRLEIPPAMAYGSQRVGPIPANSKLIFEVELKSVS</sequence>
<dbReference type="InterPro" id="IPR023566">
    <property type="entry name" value="PPIase_Fpr3/Fpr4-like"/>
</dbReference>
<evidence type="ECO:0000256" key="1">
    <source>
        <dbReference type="ARBA" id="ARBA00000971"/>
    </source>
</evidence>
<dbReference type="KEGG" id="bbel:109482832"/>
<dbReference type="AlphaFoldDB" id="A0A6P5AHB9"/>
<keyword evidence="8" id="KW-1185">Reference proteome</keyword>
<feature type="compositionally biased region" description="Acidic residues" evidence="6">
    <location>
        <begin position="112"/>
        <end position="135"/>
    </location>
</feature>
<dbReference type="Gene3D" id="3.10.50.40">
    <property type="match status" value="1"/>
</dbReference>
<dbReference type="Gene3D" id="2.60.120.340">
    <property type="entry name" value="Nucleoplasmin core domain"/>
    <property type="match status" value="1"/>
</dbReference>
<gene>
    <name evidence="9" type="primary">LOC109482832</name>
</gene>
<dbReference type="InterPro" id="IPR001179">
    <property type="entry name" value="PPIase_FKBP_dom"/>
</dbReference>
<evidence type="ECO:0000256" key="5">
    <source>
        <dbReference type="PROSITE-ProRule" id="PRU00277"/>
    </source>
</evidence>
<evidence type="ECO:0000256" key="3">
    <source>
        <dbReference type="ARBA" id="ARBA00023110"/>
    </source>
</evidence>
<reference evidence="9" key="1">
    <citation type="submission" date="2025-08" db="UniProtKB">
        <authorList>
            <consortium name="RefSeq"/>
        </authorList>
    </citation>
    <scope>IDENTIFICATION</scope>
    <source>
        <tissue evidence="9">Gonad</tissue>
    </source>
</reference>
<dbReference type="EC" id="5.2.1.8" evidence="2 5"/>
<evidence type="ECO:0000256" key="4">
    <source>
        <dbReference type="ARBA" id="ARBA00023235"/>
    </source>
</evidence>
<name>A0A6P5AHB9_BRABE</name>
<feature type="compositionally biased region" description="Basic residues" evidence="6">
    <location>
        <begin position="164"/>
        <end position="184"/>
    </location>
</feature>
<accession>A0A6P5AHB9</accession>
<keyword evidence="3 5" id="KW-0697">Rotamase</keyword>
<feature type="domain" description="PPIase FKBP-type" evidence="7">
    <location>
        <begin position="444"/>
        <end position="531"/>
    </location>
</feature>
<dbReference type="OrthoDB" id="1902587at2759"/>
<protein>
    <recommendedName>
        <fullName evidence="2 5">peptidylprolyl isomerase</fullName>
        <ecNumber evidence="2 5">5.2.1.8</ecNumber>
    </recommendedName>
</protein>
<dbReference type="PIRSF" id="PIRSF001473">
    <property type="entry name" value="FK506-bp_FPR3"/>
    <property type="match status" value="1"/>
</dbReference>
<organism evidence="8 9">
    <name type="scientific">Branchiostoma belcheri</name>
    <name type="common">Amphioxus</name>
    <dbReference type="NCBI Taxonomy" id="7741"/>
    <lineage>
        <taxon>Eukaryota</taxon>
        <taxon>Metazoa</taxon>
        <taxon>Chordata</taxon>
        <taxon>Cephalochordata</taxon>
        <taxon>Leptocardii</taxon>
        <taxon>Amphioxiformes</taxon>
        <taxon>Branchiostomatidae</taxon>
        <taxon>Branchiostoma</taxon>
    </lineage>
</organism>
<dbReference type="FunFam" id="3.10.50.40:FF:000006">
    <property type="entry name" value="Peptidyl-prolyl cis-trans isomerase"/>
    <property type="match status" value="1"/>
</dbReference>
<dbReference type="GO" id="GO:0003755">
    <property type="term" value="F:peptidyl-prolyl cis-trans isomerase activity"/>
    <property type="evidence" value="ECO:0007669"/>
    <property type="project" value="UniProtKB-KW"/>
</dbReference>
<dbReference type="InterPro" id="IPR046357">
    <property type="entry name" value="PPIase_dom_sf"/>
</dbReference>
<dbReference type="GO" id="GO:0005730">
    <property type="term" value="C:nucleolus"/>
    <property type="evidence" value="ECO:0007669"/>
    <property type="project" value="TreeGrafter"/>
</dbReference>
<dbReference type="GO" id="GO:0000785">
    <property type="term" value="C:chromatin"/>
    <property type="evidence" value="ECO:0007669"/>
    <property type="project" value="TreeGrafter"/>
</dbReference>
<dbReference type="Proteomes" id="UP000515135">
    <property type="component" value="Unplaced"/>
</dbReference>
<feature type="compositionally biased region" description="Low complexity" evidence="6">
    <location>
        <begin position="185"/>
        <end position="194"/>
    </location>
</feature>
<evidence type="ECO:0000259" key="7">
    <source>
        <dbReference type="PROSITE" id="PS50059"/>
    </source>
</evidence>
<evidence type="ECO:0000256" key="2">
    <source>
        <dbReference type="ARBA" id="ARBA00013194"/>
    </source>
</evidence>
<evidence type="ECO:0000313" key="8">
    <source>
        <dbReference type="Proteomes" id="UP000515135"/>
    </source>
</evidence>
<dbReference type="Pfam" id="PF17800">
    <property type="entry name" value="NPL"/>
    <property type="match status" value="1"/>
</dbReference>
<keyword evidence="4 5" id="KW-0413">Isomerase</keyword>
<dbReference type="Pfam" id="PF00254">
    <property type="entry name" value="FKBP_C"/>
    <property type="match status" value="1"/>
</dbReference>
<dbReference type="SUPFAM" id="SSF54534">
    <property type="entry name" value="FKBP-like"/>
    <property type="match status" value="1"/>
</dbReference>